<dbReference type="KEGG" id="sawl:NGM29_00615"/>
<feature type="region of interest" description="Disordered" evidence="1">
    <location>
        <begin position="30"/>
        <end position="66"/>
    </location>
</feature>
<dbReference type="EMBL" id="CP100355">
    <property type="protein sequence ID" value="UTF53821.1"/>
    <property type="molecule type" value="Genomic_DNA"/>
</dbReference>
<dbReference type="Pfam" id="PF24034">
    <property type="entry name" value="DUF7343"/>
    <property type="match status" value="1"/>
</dbReference>
<gene>
    <name evidence="4" type="ORF">NGM29_00615</name>
</gene>
<name>A0A9E7NAH0_9EURY</name>
<dbReference type="InterPro" id="IPR055769">
    <property type="entry name" value="DUF7345"/>
</dbReference>
<proteinExistence type="predicted"/>
<feature type="domain" description="DUF7345" evidence="3">
    <location>
        <begin position="71"/>
        <end position="217"/>
    </location>
</feature>
<reference evidence="4" key="1">
    <citation type="submission" date="2022-06" db="EMBL/GenBank/DDBJ databases">
        <title>Diverse halophilic archaea isolated from saline environments.</title>
        <authorList>
            <person name="Cui H.-L."/>
        </authorList>
    </citation>
    <scope>NUCLEOTIDE SEQUENCE</scope>
    <source>
        <strain evidence="4">WLHS1</strain>
    </source>
</reference>
<evidence type="ECO:0000256" key="1">
    <source>
        <dbReference type="SAM" id="MobiDB-lite"/>
    </source>
</evidence>
<dbReference type="AlphaFoldDB" id="A0A9E7NAH0"/>
<organism evidence="4 5">
    <name type="scientific">Natronosalvus rutilus</name>
    <dbReference type="NCBI Taxonomy" id="2953753"/>
    <lineage>
        <taxon>Archaea</taxon>
        <taxon>Methanobacteriati</taxon>
        <taxon>Methanobacteriota</taxon>
        <taxon>Stenosarchaea group</taxon>
        <taxon>Halobacteria</taxon>
        <taxon>Halobacteriales</taxon>
        <taxon>Natrialbaceae</taxon>
        <taxon>Natronosalvus</taxon>
    </lineage>
</organism>
<evidence type="ECO:0000259" key="2">
    <source>
        <dbReference type="Pfam" id="PF24034"/>
    </source>
</evidence>
<keyword evidence="5" id="KW-1185">Reference proteome</keyword>
<sequence>MRFPRASVVALTVLLVAAVSVGVVAATAPADHSAHEQPTLEQSPLAVQDDDSDDDGDGGQLQPADPQQVIKINVTDSGDARWTIESRFLLEDAEDEEAFQSYAASVANGERDGGYDASAYEQYVEAASEATGREMALVDAGYDEPRIEDVNRTGPMGEQSTDRIGVVAYSFTWESFATTGESRITVGDAFESPDGDGSWFPALNDDQQLVVDIPSNYGFHSLPSDFSRRSDGALVWDGPVEFADEDGSDKREFELLRGESSSDDTDEPGDPGGETPPSEPLEEGWGAETVLLGGAALALLTVAVVGGYLVTQRSSSSSVPAWLPAPVRARLKDDEPEVRDPTTPPVAAPPDDLVEEPDDEGGIDPDLLSDEERVLRLLRGNGGRMKQASIVKETGWSNAKVSQLLSKMDDDDEIEKLRIGRENLITLPEIDPTELD</sequence>
<accession>A0A9E7NAH0</accession>
<dbReference type="Pfam" id="PF24036">
    <property type="entry name" value="DUF7345"/>
    <property type="match status" value="1"/>
</dbReference>
<feature type="domain" description="DUF7343" evidence="2">
    <location>
        <begin position="367"/>
        <end position="428"/>
    </location>
</feature>
<dbReference type="InterPro" id="IPR055767">
    <property type="entry name" value="DUF7343"/>
</dbReference>
<evidence type="ECO:0000313" key="4">
    <source>
        <dbReference type="EMBL" id="UTF53821.1"/>
    </source>
</evidence>
<evidence type="ECO:0000313" key="5">
    <source>
        <dbReference type="Proteomes" id="UP001056855"/>
    </source>
</evidence>
<dbReference type="Proteomes" id="UP001056855">
    <property type="component" value="Chromosome"/>
</dbReference>
<dbReference type="GeneID" id="73288503"/>
<dbReference type="RefSeq" id="WP_254158341.1">
    <property type="nucleotide sequence ID" value="NZ_CP100355.1"/>
</dbReference>
<feature type="compositionally biased region" description="Acidic residues" evidence="1">
    <location>
        <begin position="48"/>
        <end position="57"/>
    </location>
</feature>
<feature type="region of interest" description="Disordered" evidence="1">
    <location>
        <begin position="256"/>
        <end position="283"/>
    </location>
</feature>
<feature type="region of interest" description="Disordered" evidence="1">
    <location>
        <begin position="332"/>
        <end position="366"/>
    </location>
</feature>
<evidence type="ECO:0008006" key="6">
    <source>
        <dbReference type="Google" id="ProtNLM"/>
    </source>
</evidence>
<protein>
    <recommendedName>
        <fullName evidence="6">HTH iclR-type domain-containing protein</fullName>
    </recommendedName>
</protein>
<feature type="compositionally biased region" description="Acidic residues" evidence="1">
    <location>
        <begin position="352"/>
        <end position="366"/>
    </location>
</feature>
<evidence type="ECO:0000259" key="3">
    <source>
        <dbReference type="Pfam" id="PF24036"/>
    </source>
</evidence>